<dbReference type="InterPro" id="IPR052357">
    <property type="entry name" value="Orn_Lys_Arg_decarboxylase-I"/>
</dbReference>
<dbReference type="OrthoDB" id="9815233at2"/>
<dbReference type="SUPFAM" id="SSF55904">
    <property type="entry name" value="Ornithine decarboxylase C-terminal domain"/>
    <property type="match status" value="1"/>
</dbReference>
<dbReference type="Gene3D" id="3.40.640.10">
    <property type="entry name" value="Type I PLP-dependent aspartate aminotransferase-like (Major domain)"/>
    <property type="match status" value="1"/>
</dbReference>
<evidence type="ECO:0000256" key="5">
    <source>
        <dbReference type="ARBA" id="ARBA00023239"/>
    </source>
</evidence>
<dbReference type="Pfam" id="PF01276">
    <property type="entry name" value="OKR_DC_1"/>
    <property type="match status" value="1"/>
</dbReference>
<dbReference type="InterPro" id="IPR015421">
    <property type="entry name" value="PyrdxlP-dep_Trfase_major"/>
</dbReference>
<dbReference type="STRING" id="1120976.SAMN03080606_00239"/>
<evidence type="ECO:0000313" key="8">
    <source>
        <dbReference type="EMBL" id="SCX79895.1"/>
    </source>
</evidence>
<feature type="domain" description="Orn/Lys/Arg decarboxylase C-terminal" evidence="7">
    <location>
        <begin position="372"/>
        <end position="465"/>
    </location>
</feature>
<evidence type="ECO:0000256" key="3">
    <source>
        <dbReference type="ARBA" id="ARBA00022793"/>
    </source>
</evidence>
<feature type="domain" description="Orn/Lys/Arg decarboxylases family 1 pyridoxal-P attachment site" evidence="6">
    <location>
        <begin position="5"/>
        <end position="367"/>
    </location>
</feature>
<evidence type="ECO:0000313" key="9">
    <source>
        <dbReference type="Proteomes" id="UP000198636"/>
    </source>
</evidence>
<sequence>MGQVPIVDQLINLKKQDIVSFHVPGHKSGNIYSRFNYKNFKQVLVDIDTTEIPGTDNLHKSDGCIKEAQLRAAEVFSSEETFFLVNGSTSGIYSMIMAATKPGDKVIVGRNCHQSVINSIFLGDLQPIYIYPEVDKHQGIALGISPCSIERLIQDNPDVKAVLITYPTYQGIACSLKKISDIVHKYDKILLVDEAHGAHLGLSNRLPDTALKCGADAVVQSTHKSLPALTQSSMLHIQGNRIDRDKLRFMLRMHQSSSPSYILMASLDMATMIYKSKGKQLMEELLENIEYLKIKLQKVVGLDILGEEIVGRNYVEAVDPTRLWISMQQYNVSGHQLEQQLREKFHIQMELSNLYGTLAITTIGNQKRDFDRLYKGIYEIGKGLKVIKSEKTSYSSYSTPKVVYSPKEAFYSNKMTLPIDNSEGFISGEYIIPFPPGIPLVIPGEVISNEIIQNLKAMKEEGIEILGLKHNNCEYIDVIDNELVPATMR</sequence>
<evidence type="ECO:0000256" key="1">
    <source>
        <dbReference type="ARBA" id="ARBA00001933"/>
    </source>
</evidence>
<dbReference type="InterPro" id="IPR008286">
    <property type="entry name" value="Prn/Lys/Arg_de-COase_C"/>
</dbReference>
<name>A0A1G5APV1_9FIRM</name>
<evidence type="ECO:0000256" key="2">
    <source>
        <dbReference type="ARBA" id="ARBA00010671"/>
    </source>
</evidence>
<proteinExistence type="inferred from homology"/>
<keyword evidence="9" id="KW-1185">Reference proteome</keyword>
<dbReference type="EMBL" id="FMUS01000001">
    <property type="protein sequence ID" value="SCX79895.1"/>
    <property type="molecule type" value="Genomic_DNA"/>
</dbReference>
<gene>
    <name evidence="8" type="ORF">SAMN03080606_00239</name>
</gene>
<evidence type="ECO:0000259" key="6">
    <source>
        <dbReference type="Pfam" id="PF01276"/>
    </source>
</evidence>
<dbReference type="PANTHER" id="PTHR43277">
    <property type="entry name" value="ARGININE DECARBOXYLASE"/>
    <property type="match status" value="1"/>
</dbReference>
<dbReference type="InterPro" id="IPR036633">
    <property type="entry name" value="Prn/Lys/Arg_de-COase_C_sf"/>
</dbReference>
<dbReference type="PANTHER" id="PTHR43277:SF4">
    <property type="entry name" value="ARGININE DECARBOXYLASE"/>
    <property type="match status" value="1"/>
</dbReference>
<comment type="cofactor">
    <cofactor evidence="1">
        <name>pyridoxal 5'-phosphate</name>
        <dbReference type="ChEBI" id="CHEBI:597326"/>
    </cofactor>
</comment>
<dbReference type="Gene3D" id="3.90.100.10">
    <property type="entry name" value="Orn/Lys/Arg decarboxylase, C-terminal domain"/>
    <property type="match status" value="1"/>
</dbReference>
<protein>
    <submittedName>
        <fullName evidence="8">Arginine decarboxylase</fullName>
    </submittedName>
</protein>
<comment type="similarity">
    <text evidence="2">Belongs to the Orn/Lys/Arg decarboxylase class-I family.</text>
</comment>
<keyword evidence="4" id="KW-0663">Pyridoxal phosphate</keyword>
<evidence type="ECO:0000259" key="7">
    <source>
        <dbReference type="Pfam" id="PF03711"/>
    </source>
</evidence>
<dbReference type="InterPro" id="IPR000310">
    <property type="entry name" value="Orn/Lys/Arg_deCO2ase_major_dom"/>
</dbReference>
<dbReference type="GO" id="GO:0016831">
    <property type="term" value="F:carboxy-lyase activity"/>
    <property type="evidence" value="ECO:0007669"/>
    <property type="project" value="UniProtKB-KW"/>
</dbReference>
<dbReference type="RefSeq" id="WP_091539002.1">
    <property type="nucleotide sequence ID" value="NZ_FMUS01000001.1"/>
</dbReference>
<dbReference type="SUPFAM" id="SSF53383">
    <property type="entry name" value="PLP-dependent transferases"/>
    <property type="match status" value="1"/>
</dbReference>
<accession>A0A1G5APV1</accession>
<keyword evidence="3" id="KW-0210">Decarboxylase</keyword>
<organism evidence="8 9">
    <name type="scientific">Alkaliphilus peptidifermentans DSM 18978</name>
    <dbReference type="NCBI Taxonomy" id="1120976"/>
    <lineage>
        <taxon>Bacteria</taxon>
        <taxon>Bacillati</taxon>
        <taxon>Bacillota</taxon>
        <taxon>Clostridia</taxon>
        <taxon>Peptostreptococcales</taxon>
        <taxon>Natronincolaceae</taxon>
        <taxon>Alkaliphilus</taxon>
    </lineage>
</organism>
<dbReference type="CDD" id="cd00615">
    <property type="entry name" value="Orn_deC_like"/>
    <property type="match status" value="1"/>
</dbReference>
<evidence type="ECO:0000256" key="4">
    <source>
        <dbReference type="ARBA" id="ARBA00022898"/>
    </source>
</evidence>
<keyword evidence="5" id="KW-0456">Lyase</keyword>
<dbReference type="Pfam" id="PF03711">
    <property type="entry name" value="OKR_DC_1_C"/>
    <property type="match status" value="1"/>
</dbReference>
<reference evidence="8 9" key="1">
    <citation type="submission" date="2016-10" db="EMBL/GenBank/DDBJ databases">
        <authorList>
            <person name="de Groot N.N."/>
        </authorList>
    </citation>
    <scope>NUCLEOTIDE SEQUENCE [LARGE SCALE GENOMIC DNA]</scope>
    <source>
        <strain evidence="8 9">DSM 18978</strain>
    </source>
</reference>
<dbReference type="InterPro" id="IPR015424">
    <property type="entry name" value="PyrdxlP-dep_Trfase"/>
</dbReference>
<dbReference type="AlphaFoldDB" id="A0A1G5APV1"/>
<dbReference type="Proteomes" id="UP000198636">
    <property type="component" value="Unassembled WGS sequence"/>
</dbReference>